<proteinExistence type="predicted"/>
<feature type="transmembrane region" description="Helical" evidence="1">
    <location>
        <begin position="80"/>
        <end position="103"/>
    </location>
</feature>
<evidence type="ECO:0000313" key="3">
    <source>
        <dbReference type="Proteomes" id="UP001596542"/>
    </source>
</evidence>
<evidence type="ECO:0000256" key="1">
    <source>
        <dbReference type="SAM" id="Phobius"/>
    </source>
</evidence>
<feature type="transmembrane region" description="Helical" evidence="1">
    <location>
        <begin position="35"/>
        <end position="59"/>
    </location>
</feature>
<dbReference type="Proteomes" id="UP001596542">
    <property type="component" value="Unassembled WGS sequence"/>
</dbReference>
<reference evidence="3" key="1">
    <citation type="journal article" date="2019" name="Int. J. Syst. Evol. Microbiol.">
        <title>The Global Catalogue of Microorganisms (GCM) 10K type strain sequencing project: providing services to taxonomists for standard genome sequencing and annotation.</title>
        <authorList>
            <consortium name="The Broad Institute Genomics Platform"/>
            <consortium name="The Broad Institute Genome Sequencing Center for Infectious Disease"/>
            <person name="Wu L."/>
            <person name="Ma J."/>
        </authorList>
    </citation>
    <scope>NUCLEOTIDE SEQUENCE [LARGE SCALE GENOMIC DNA]</scope>
    <source>
        <strain evidence="3">KACC 12508</strain>
    </source>
</reference>
<dbReference type="RefSeq" id="WP_382271808.1">
    <property type="nucleotide sequence ID" value="NZ_JBHTBU010000001.1"/>
</dbReference>
<gene>
    <name evidence="2" type="ORF">ACFQPC_10585</name>
</gene>
<keyword evidence="1" id="KW-0812">Transmembrane</keyword>
<comment type="caution">
    <text evidence="2">The sequence shown here is derived from an EMBL/GenBank/DDBJ whole genome shotgun (WGS) entry which is preliminary data.</text>
</comment>
<accession>A0ABW2IBS2</accession>
<organism evidence="2 3">
    <name type="scientific">Herminiimonas glaciei</name>
    <dbReference type="NCBI Taxonomy" id="523788"/>
    <lineage>
        <taxon>Bacteria</taxon>
        <taxon>Pseudomonadati</taxon>
        <taxon>Pseudomonadota</taxon>
        <taxon>Betaproteobacteria</taxon>
        <taxon>Burkholderiales</taxon>
        <taxon>Oxalobacteraceae</taxon>
        <taxon>Herminiimonas</taxon>
    </lineage>
</organism>
<name>A0ABW2IBS2_9BURK</name>
<evidence type="ECO:0000313" key="2">
    <source>
        <dbReference type="EMBL" id="MFC7288483.1"/>
    </source>
</evidence>
<keyword evidence="3" id="KW-1185">Reference proteome</keyword>
<sequence>MPNSHKNKTLSTLLATLFGGLGLHRFYLYGKKDLWAWVHIICFPFSIFAGFIGALVIGLTPDEKWDAQHNAHSGRTSDSGWAVIVLVVLTFALGSTALIATIARGFDLYLTGGAFG</sequence>
<keyword evidence="1" id="KW-0472">Membrane</keyword>
<keyword evidence="1" id="KW-1133">Transmembrane helix</keyword>
<protein>
    <recommendedName>
        <fullName evidence="4">TM2 domain-containing protein</fullName>
    </recommendedName>
</protein>
<evidence type="ECO:0008006" key="4">
    <source>
        <dbReference type="Google" id="ProtNLM"/>
    </source>
</evidence>
<dbReference type="EMBL" id="JBHTBU010000001">
    <property type="protein sequence ID" value="MFC7288483.1"/>
    <property type="molecule type" value="Genomic_DNA"/>
</dbReference>